<dbReference type="Gene3D" id="1.10.10.10">
    <property type="entry name" value="Winged helix-like DNA-binding domain superfamily/Winged helix DNA-binding domain"/>
    <property type="match status" value="1"/>
</dbReference>
<dbReference type="Pfam" id="PF12802">
    <property type="entry name" value="MarR_2"/>
    <property type="match status" value="1"/>
</dbReference>
<dbReference type="Proteomes" id="UP001597304">
    <property type="component" value="Unassembled WGS sequence"/>
</dbReference>
<evidence type="ECO:0000256" key="1">
    <source>
        <dbReference type="SAM" id="MobiDB-lite"/>
    </source>
</evidence>
<evidence type="ECO:0000313" key="3">
    <source>
        <dbReference type="EMBL" id="MFD1709672.1"/>
    </source>
</evidence>
<feature type="compositionally biased region" description="Polar residues" evidence="1">
    <location>
        <begin position="1"/>
        <end position="12"/>
    </location>
</feature>
<dbReference type="EMBL" id="JBHUEJ010000008">
    <property type="protein sequence ID" value="MFD1709672.1"/>
    <property type="molecule type" value="Genomic_DNA"/>
</dbReference>
<name>A0ABW4KP88_9BURK</name>
<feature type="domain" description="HTH marR-type" evidence="2">
    <location>
        <begin position="23"/>
        <end position="156"/>
    </location>
</feature>
<evidence type="ECO:0000313" key="4">
    <source>
        <dbReference type="Proteomes" id="UP001597304"/>
    </source>
</evidence>
<organism evidence="3 4">
    <name type="scientific">Ottowia flava</name>
    <dbReference type="NCBI Taxonomy" id="2675430"/>
    <lineage>
        <taxon>Bacteria</taxon>
        <taxon>Pseudomonadati</taxon>
        <taxon>Pseudomonadota</taxon>
        <taxon>Betaproteobacteria</taxon>
        <taxon>Burkholderiales</taxon>
        <taxon>Comamonadaceae</taxon>
        <taxon>Ottowia</taxon>
    </lineage>
</organism>
<reference evidence="4" key="1">
    <citation type="journal article" date="2019" name="Int. J. Syst. Evol. Microbiol.">
        <title>The Global Catalogue of Microorganisms (GCM) 10K type strain sequencing project: providing services to taxonomists for standard genome sequencing and annotation.</title>
        <authorList>
            <consortium name="The Broad Institute Genomics Platform"/>
            <consortium name="The Broad Institute Genome Sequencing Center for Infectious Disease"/>
            <person name="Wu L."/>
            <person name="Ma J."/>
        </authorList>
    </citation>
    <scope>NUCLEOTIDE SEQUENCE [LARGE SCALE GENOMIC DNA]</scope>
    <source>
        <strain evidence="4">LMG 29247</strain>
    </source>
</reference>
<dbReference type="InterPro" id="IPR036390">
    <property type="entry name" value="WH_DNA-bd_sf"/>
</dbReference>
<gene>
    <name evidence="3" type="ORF">ACFSF0_03575</name>
</gene>
<dbReference type="InterPro" id="IPR000835">
    <property type="entry name" value="HTH_MarR-typ"/>
</dbReference>
<dbReference type="SUPFAM" id="SSF46785">
    <property type="entry name" value="Winged helix' DNA-binding domain"/>
    <property type="match status" value="1"/>
</dbReference>
<dbReference type="InterPro" id="IPR036388">
    <property type="entry name" value="WH-like_DNA-bd_sf"/>
</dbReference>
<dbReference type="PRINTS" id="PR00598">
    <property type="entry name" value="HTHMARR"/>
</dbReference>
<proteinExistence type="predicted"/>
<dbReference type="PROSITE" id="PS50995">
    <property type="entry name" value="HTH_MARR_2"/>
    <property type="match status" value="1"/>
</dbReference>
<sequence length="169" mass="18125">MSRPSPASSQTAHPGAAPVRPLGESFTHRLHTLQKLTDRVSQATYEAEIGLPLGEARCLSAVGAFAPLSVKDLAHLANVDKGQASRAAQSLVDRGLVLKKPDPLDARGVVLSFTPEGEALWHRLMAAVERRNQQIVACLSAAEQAQFDRLLTRLVAHARVVSEAPPDEV</sequence>
<comment type="caution">
    <text evidence="3">The sequence shown here is derived from an EMBL/GenBank/DDBJ whole genome shotgun (WGS) entry which is preliminary data.</text>
</comment>
<evidence type="ECO:0000259" key="2">
    <source>
        <dbReference type="PROSITE" id="PS50995"/>
    </source>
</evidence>
<keyword evidence="4" id="KW-1185">Reference proteome</keyword>
<dbReference type="PANTHER" id="PTHR33164:SF43">
    <property type="entry name" value="HTH-TYPE TRANSCRIPTIONAL REPRESSOR YETL"/>
    <property type="match status" value="1"/>
</dbReference>
<protein>
    <submittedName>
        <fullName evidence="3">MarR family winged helix-turn-helix transcriptional regulator</fullName>
    </submittedName>
</protein>
<accession>A0ABW4KP88</accession>
<feature type="region of interest" description="Disordered" evidence="1">
    <location>
        <begin position="1"/>
        <end position="22"/>
    </location>
</feature>
<dbReference type="RefSeq" id="WP_147913437.1">
    <property type="nucleotide sequence ID" value="NZ_JBHUEJ010000008.1"/>
</dbReference>
<dbReference type="PANTHER" id="PTHR33164">
    <property type="entry name" value="TRANSCRIPTIONAL REGULATOR, MARR FAMILY"/>
    <property type="match status" value="1"/>
</dbReference>
<dbReference type="SMART" id="SM00347">
    <property type="entry name" value="HTH_MARR"/>
    <property type="match status" value="1"/>
</dbReference>
<dbReference type="InterPro" id="IPR039422">
    <property type="entry name" value="MarR/SlyA-like"/>
</dbReference>